<comment type="caution">
    <text evidence="1">The sequence shown here is derived from an EMBL/GenBank/DDBJ whole genome shotgun (WGS) entry which is preliminary data.</text>
</comment>
<dbReference type="AlphaFoldDB" id="A0A5B6X6Q4"/>
<evidence type="ECO:0000313" key="1">
    <source>
        <dbReference type="EMBL" id="KAA3488852.1"/>
    </source>
</evidence>
<organism evidence="1 2">
    <name type="scientific">Gossypium australe</name>
    <dbReference type="NCBI Taxonomy" id="47621"/>
    <lineage>
        <taxon>Eukaryota</taxon>
        <taxon>Viridiplantae</taxon>
        <taxon>Streptophyta</taxon>
        <taxon>Embryophyta</taxon>
        <taxon>Tracheophyta</taxon>
        <taxon>Spermatophyta</taxon>
        <taxon>Magnoliopsida</taxon>
        <taxon>eudicotyledons</taxon>
        <taxon>Gunneridae</taxon>
        <taxon>Pentapetalae</taxon>
        <taxon>rosids</taxon>
        <taxon>malvids</taxon>
        <taxon>Malvales</taxon>
        <taxon>Malvaceae</taxon>
        <taxon>Malvoideae</taxon>
        <taxon>Gossypium</taxon>
    </lineage>
</organism>
<proteinExistence type="predicted"/>
<accession>A0A5B6X6Q4</accession>
<name>A0A5B6X6Q4_9ROSI</name>
<keyword evidence="2" id="KW-1185">Reference proteome</keyword>
<sequence>MLCFRRSSVLRPSSHTPLRTLRAVAHGGSLTGNAIFERWLAIDPAMMRGFGRVDGGVTKG</sequence>
<dbReference type="EMBL" id="SMMG02000001">
    <property type="protein sequence ID" value="KAA3488852.1"/>
    <property type="molecule type" value="Genomic_DNA"/>
</dbReference>
<reference evidence="1" key="1">
    <citation type="submission" date="2019-08" db="EMBL/GenBank/DDBJ databases">
        <authorList>
            <person name="Liu F."/>
        </authorList>
    </citation>
    <scope>NUCLEOTIDE SEQUENCE [LARGE SCALE GENOMIC DNA]</scope>
    <source>
        <strain evidence="1">PA1801</strain>
        <tissue evidence="1">Leaf</tissue>
    </source>
</reference>
<gene>
    <name evidence="1" type="ORF">EPI10_032557</name>
</gene>
<protein>
    <submittedName>
        <fullName evidence="1">Uncharacterized protein</fullName>
    </submittedName>
</protein>
<evidence type="ECO:0000313" key="2">
    <source>
        <dbReference type="Proteomes" id="UP000325315"/>
    </source>
</evidence>
<dbReference type="Proteomes" id="UP000325315">
    <property type="component" value="Unassembled WGS sequence"/>
</dbReference>